<protein>
    <submittedName>
        <fullName evidence="1">Uncharacterized protein</fullName>
    </submittedName>
</protein>
<accession>A0AC60QQF2</accession>
<dbReference type="EMBL" id="JABSTQ010005832">
    <property type="protein sequence ID" value="KAG0438452.1"/>
    <property type="molecule type" value="Genomic_DNA"/>
</dbReference>
<organism evidence="1 2">
    <name type="scientific">Ixodes persulcatus</name>
    <name type="common">Taiga tick</name>
    <dbReference type="NCBI Taxonomy" id="34615"/>
    <lineage>
        <taxon>Eukaryota</taxon>
        <taxon>Metazoa</taxon>
        <taxon>Ecdysozoa</taxon>
        <taxon>Arthropoda</taxon>
        <taxon>Chelicerata</taxon>
        <taxon>Arachnida</taxon>
        <taxon>Acari</taxon>
        <taxon>Parasitiformes</taxon>
        <taxon>Ixodida</taxon>
        <taxon>Ixodoidea</taxon>
        <taxon>Ixodidae</taxon>
        <taxon>Ixodinae</taxon>
        <taxon>Ixodes</taxon>
    </lineage>
</organism>
<evidence type="ECO:0000313" key="2">
    <source>
        <dbReference type="Proteomes" id="UP000805193"/>
    </source>
</evidence>
<evidence type="ECO:0000313" key="1">
    <source>
        <dbReference type="EMBL" id="KAG0438452.1"/>
    </source>
</evidence>
<keyword evidence="2" id="KW-1185">Reference proteome</keyword>
<gene>
    <name evidence="1" type="ORF">HPB47_017008</name>
</gene>
<proteinExistence type="predicted"/>
<comment type="caution">
    <text evidence="1">The sequence shown here is derived from an EMBL/GenBank/DDBJ whole genome shotgun (WGS) entry which is preliminary data.</text>
</comment>
<dbReference type="Proteomes" id="UP000805193">
    <property type="component" value="Unassembled WGS sequence"/>
</dbReference>
<name>A0AC60QQF2_IXOPE</name>
<reference evidence="1 2" key="1">
    <citation type="journal article" date="2020" name="Cell">
        <title>Large-Scale Comparative Analyses of Tick Genomes Elucidate Their Genetic Diversity and Vector Capacities.</title>
        <authorList>
            <consortium name="Tick Genome and Microbiome Consortium (TIGMIC)"/>
            <person name="Jia N."/>
            <person name="Wang J."/>
            <person name="Shi W."/>
            <person name="Du L."/>
            <person name="Sun Y."/>
            <person name="Zhan W."/>
            <person name="Jiang J.F."/>
            <person name="Wang Q."/>
            <person name="Zhang B."/>
            <person name="Ji P."/>
            <person name="Bell-Sakyi L."/>
            <person name="Cui X.M."/>
            <person name="Yuan T.T."/>
            <person name="Jiang B.G."/>
            <person name="Yang W.F."/>
            <person name="Lam T.T."/>
            <person name="Chang Q.C."/>
            <person name="Ding S.J."/>
            <person name="Wang X.J."/>
            <person name="Zhu J.G."/>
            <person name="Ruan X.D."/>
            <person name="Zhao L."/>
            <person name="Wei J.T."/>
            <person name="Ye R.Z."/>
            <person name="Que T.C."/>
            <person name="Du C.H."/>
            <person name="Zhou Y.H."/>
            <person name="Cheng J.X."/>
            <person name="Dai P.F."/>
            <person name="Guo W.B."/>
            <person name="Han X.H."/>
            <person name="Huang E.J."/>
            <person name="Li L.F."/>
            <person name="Wei W."/>
            <person name="Gao Y.C."/>
            <person name="Liu J.Z."/>
            <person name="Shao H.Z."/>
            <person name="Wang X."/>
            <person name="Wang C.C."/>
            <person name="Yang T.C."/>
            <person name="Huo Q.B."/>
            <person name="Li W."/>
            <person name="Chen H.Y."/>
            <person name="Chen S.E."/>
            <person name="Zhou L.G."/>
            <person name="Ni X.B."/>
            <person name="Tian J.H."/>
            <person name="Sheng Y."/>
            <person name="Liu T."/>
            <person name="Pan Y.S."/>
            <person name="Xia L.Y."/>
            <person name="Li J."/>
            <person name="Zhao F."/>
            <person name="Cao W.C."/>
        </authorList>
    </citation>
    <scope>NUCLEOTIDE SEQUENCE [LARGE SCALE GENOMIC DNA]</scope>
    <source>
        <strain evidence="1">Iper-2018</strain>
    </source>
</reference>
<sequence length="352" mass="40673">MTSRVQCIFLREYATVLNELELIMNLIEKYNYVASLRDKRTVDWGWTEDPRFMISLAFGYLFAVRLGGPRWMENRKPYKLKSAIMAYSLFQGVSYSKDNNTITILRLVWWSLFVRITDFLDTFFFVVTKKFSHITALHWTDAAKRRALLVSSLSDNVVRILQEHCQTTCVNSLTYDGVMSYLEEHCDPQENEIAASYAFFSSKQEEGGKVQDFVPDLRCDLQSHWYANRVALLDKAYALKDSNNDEDSEEEMLHALVAHSSSNRDIVRPIEQDLLWEDWKLRMLVDTESPLRQRDDEETLRTQLGASHPQQTDGPTKDDKLARQTTAEDSAGSSSDRSEVDPATKLSYLRSL</sequence>